<dbReference type="InterPro" id="IPR008284">
    <property type="entry name" value="MoCF_biosynth_CS"/>
</dbReference>
<proteinExistence type="inferred from homology"/>
<dbReference type="Pfam" id="PF00994">
    <property type="entry name" value="MoCF_biosynth"/>
    <property type="match status" value="1"/>
</dbReference>
<dbReference type="EMBL" id="CP002048">
    <property type="protein sequence ID" value="ADI01351.1"/>
    <property type="molecule type" value="Genomic_DNA"/>
</dbReference>
<dbReference type="UniPathway" id="UPA00344"/>
<dbReference type="SMART" id="SM00852">
    <property type="entry name" value="MoCF_biosynth"/>
    <property type="match status" value="1"/>
</dbReference>
<dbReference type="HOGENOM" id="CLU_010186_3_0_9"/>
<comment type="similarity">
    <text evidence="4 10">Belongs to the MoeA family.</text>
</comment>
<keyword evidence="10" id="KW-0460">Magnesium</keyword>
<dbReference type="OrthoDB" id="9804758at2"/>
<dbReference type="GO" id="GO:0005829">
    <property type="term" value="C:cytosol"/>
    <property type="evidence" value="ECO:0007669"/>
    <property type="project" value="TreeGrafter"/>
</dbReference>
<dbReference type="Pfam" id="PF12727">
    <property type="entry name" value="PBP_like"/>
    <property type="match status" value="1"/>
</dbReference>
<dbReference type="InterPro" id="IPR036688">
    <property type="entry name" value="MoeA_C_domain_IV_sf"/>
</dbReference>
<keyword evidence="13" id="KW-1185">Reference proteome</keyword>
<dbReference type="GO" id="GO:0046872">
    <property type="term" value="F:metal ion binding"/>
    <property type="evidence" value="ECO:0007669"/>
    <property type="project" value="UniProtKB-UniRule"/>
</dbReference>
<comment type="function">
    <text evidence="1 10">Catalyzes the insertion of molybdate into adenylated molybdopterin with the concomitant release of AMP.</text>
</comment>
<evidence type="ECO:0000256" key="5">
    <source>
        <dbReference type="ARBA" id="ARBA00013269"/>
    </source>
</evidence>
<keyword evidence="10" id="KW-0479">Metal-binding</keyword>
<keyword evidence="7 10" id="KW-0500">Molybdenum</keyword>
<dbReference type="Pfam" id="PF03453">
    <property type="entry name" value="MoeA_N"/>
    <property type="match status" value="1"/>
</dbReference>
<protein>
    <recommendedName>
        <fullName evidence="6 10">Molybdopterin molybdenumtransferase</fullName>
        <ecNumber evidence="5 10">2.10.1.1</ecNumber>
    </recommendedName>
</protein>
<dbReference type="InterPro" id="IPR001453">
    <property type="entry name" value="MoaB/Mog_dom"/>
</dbReference>
<dbReference type="InterPro" id="IPR024370">
    <property type="entry name" value="PBP_domain"/>
</dbReference>
<organism evidence="12 13">
    <name type="scientific">Syntrophothermus lipocalidus (strain DSM 12680 / TGB-C1)</name>
    <dbReference type="NCBI Taxonomy" id="643648"/>
    <lineage>
        <taxon>Bacteria</taxon>
        <taxon>Bacillati</taxon>
        <taxon>Bacillota</taxon>
        <taxon>Clostridia</taxon>
        <taxon>Eubacteriales</taxon>
        <taxon>Syntrophomonadaceae</taxon>
        <taxon>Syntrophothermus</taxon>
    </lineage>
</organism>
<evidence type="ECO:0000256" key="7">
    <source>
        <dbReference type="ARBA" id="ARBA00022505"/>
    </source>
</evidence>
<dbReference type="PROSITE" id="PS01079">
    <property type="entry name" value="MOCF_BIOSYNTHESIS_2"/>
    <property type="match status" value="1"/>
</dbReference>
<dbReference type="SUPFAM" id="SSF53218">
    <property type="entry name" value="Molybdenum cofactor biosynthesis proteins"/>
    <property type="match status" value="1"/>
</dbReference>
<dbReference type="RefSeq" id="WP_013174753.1">
    <property type="nucleotide sequence ID" value="NC_014220.1"/>
</dbReference>
<keyword evidence="8 10" id="KW-0501">Molybdenum cofactor biosynthesis</keyword>
<dbReference type="GO" id="GO:0061599">
    <property type="term" value="F:molybdopterin molybdotransferase activity"/>
    <property type="evidence" value="ECO:0007669"/>
    <property type="project" value="UniProtKB-UniRule"/>
</dbReference>
<reference evidence="12 13" key="2">
    <citation type="journal article" date="2010" name="Stand. Genomic Sci.">
        <title>Complete genome sequence of Syntrophothermus lipocalidus type strain (TGB-C1).</title>
        <authorList>
            <person name="Djao O.D."/>
            <person name="Zhang X."/>
            <person name="Lucas S."/>
            <person name="Lapidus A."/>
            <person name="Del Rio T.G."/>
            <person name="Nolan M."/>
            <person name="Tice H."/>
            <person name="Cheng J.F."/>
            <person name="Han C."/>
            <person name="Tapia R."/>
            <person name="Goodwin L."/>
            <person name="Pitluck S."/>
            <person name="Liolios K."/>
            <person name="Ivanova N."/>
            <person name="Mavromatis K."/>
            <person name="Mikhailova N."/>
            <person name="Ovchinnikova G."/>
            <person name="Pati A."/>
            <person name="Brambilla E."/>
            <person name="Chen A."/>
            <person name="Palaniappan K."/>
            <person name="Land M."/>
            <person name="Hauser L."/>
            <person name="Chang Y.J."/>
            <person name="Jeffries C.D."/>
            <person name="Rohde M."/>
            <person name="Sikorski J."/>
            <person name="Spring S."/>
            <person name="Goker M."/>
            <person name="Detter J.C."/>
            <person name="Woyke T."/>
            <person name="Bristow J."/>
            <person name="Eisen J.A."/>
            <person name="Markowitz V."/>
            <person name="Hugenholtz P."/>
            <person name="Kyrpides N.C."/>
            <person name="Klenk H.P."/>
        </authorList>
    </citation>
    <scope>NUCLEOTIDE SEQUENCE [LARGE SCALE GENOMIC DNA]</scope>
    <source>
        <strain evidence="13">DSM 12680 / TGB-C1</strain>
    </source>
</reference>
<dbReference type="InterPro" id="IPR005110">
    <property type="entry name" value="MoeA_linker/N"/>
</dbReference>
<dbReference type="Gene3D" id="2.40.340.10">
    <property type="entry name" value="MoeA, C-terminal, domain IV"/>
    <property type="match status" value="1"/>
</dbReference>
<evidence type="ECO:0000313" key="12">
    <source>
        <dbReference type="EMBL" id="ADI01351.1"/>
    </source>
</evidence>
<evidence type="ECO:0000259" key="11">
    <source>
        <dbReference type="SMART" id="SM00852"/>
    </source>
</evidence>
<dbReference type="STRING" id="643648.Slip_0567"/>
<dbReference type="InterPro" id="IPR005111">
    <property type="entry name" value="MoeA_C_domain_IV"/>
</dbReference>
<comment type="function">
    <text evidence="2">May be involved in the biosynthesis of molybdopterin.</text>
</comment>
<dbReference type="SUPFAM" id="SSF53850">
    <property type="entry name" value="Periplasmic binding protein-like II"/>
    <property type="match status" value="1"/>
</dbReference>
<dbReference type="AlphaFoldDB" id="D7CKW6"/>
<dbReference type="PANTHER" id="PTHR10192">
    <property type="entry name" value="MOLYBDOPTERIN BIOSYNTHESIS PROTEIN"/>
    <property type="match status" value="1"/>
</dbReference>
<keyword evidence="10" id="KW-0808">Transferase</keyword>
<dbReference type="EC" id="2.10.1.1" evidence="5 10"/>
<comment type="catalytic activity">
    <reaction evidence="9">
        <text>adenylyl-molybdopterin + molybdate = Mo-molybdopterin + AMP + H(+)</text>
        <dbReference type="Rhea" id="RHEA:35047"/>
        <dbReference type="ChEBI" id="CHEBI:15378"/>
        <dbReference type="ChEBI" id="CHEBI:36264"/>
        <dbReference type="ChEBI" id="CHEBI:62727"/>
        <dbReference type="ChEBI" id="CHEBI:71302"/>
        <dbReference type="ChEBI" id="CHEBI:456215"/>
        <dbReference type="EC" id="2.10.1.1"/>
    </reaction>
</comment>
<name>D7CKW6_SYNLT</name>
<dbReference type="eggNOG" id="COG1910">
    <property type="taxonomic scope" value="Bacteria"/>
</dbReference>
<dbReference type="InterPro" id="IPR038987">
    <property type="entry name" value="MoeA-like"/>
</dbReference>
<dbReference type="InterPro" id="IPR036425">
    <property type="entry name" value="MoaB/Mog-like_dom_sf"/>
</dbReference>
<dbReference type="Proteomes" id="UP000000378">
    <property type="component" value="Chromosome"/>
</dbReference>
<dbReference type="KEGG" id="slp:Slip_0567"/>
<accession>D7CKW6</accession>
<dbReference type="eggNOG" id="COG0303">
    <property type="taxonomic scope" value="Bacteria"/>
</dbReference>
<feature type="domain" description="MoaB/Mog" evidence="11">
    <location>
        <begin position="178"/>
        <end position="316"/>
    </location>
</feature>
<gene>
    <name evidence="12" type="ordered locus">Slip_0567</name>
</gene>
<dbReference type="InterPro" id="IPR036135">
    <property type="entry name" value="MoeA_linker/N_sf"/>
</dbReference>
<evidence type="ECO:0000256" key="1">
    <source>
        <dbReference type="ARBA" id="ARBA00002901"/>
    </source>
</evidence>
<evidence type="ECO:0000313" key="13">
    <source>
        <dbReference type="Proteomes" id="UP000000378"/>
    </source>
</evidence>
<dbReference type="Gene3D" id="3.90.105.10">
    <property type="entry name" value="Molybdopterin biosynthesis moea protein, domain 2"/>
    <property type="match status" value="1"/>
</dbReference>
<sequence>MVRRVYIDNKPLEEAFALLWTELENAGFFVLEGEEVDVEDALGRITVVPVVAKRSSPHYSASAMDGIAVKAKDTFSASDTSPIVLKRGEQFIEVDTGDYVPGEFDAVIMIEDVNFLSHDEAEIIAPAVPWQHIRSVGEDVIASQMIIPSLYVIGAYEIGAMLTSGVTKVQVVKKPRVGIIPTGTELVEPGGKEPEPGEIIESNSRMLASLCRKWGAEPCRYPLVADDKEKIKEAVLRCASQTDIIVVCSGSSAGREDFTAEIVQEAGRLLVHGLATKPGKPAILGLIEGKPVIGVPGYPVSAALVFELLARPLIYRKQGLRTPPNQEVEAKISRKLASSMGVDEFVQVNLGKVGGELIAYPLGRGAGLTTTLVKADGVVRVPRGVEGFEAGEKVAVSLKRDWDIIEKTLIVIGSHDIAVDWLGDILNRKFGLRLACTNVGSMGGLVALKHRESHFAGMHLLDPKTGEYNVSYVNRYLGGSKPVLVNLVLREQGLLVKKGNPLGVRGVDDLAGSGVRFVNRQRGSGTRVLFDHLLQQVGIDPGLINGYDREEFSHLAVAAAVKNDAADVAVGIYAAARALDLDFIPLLQERYDLCFLKGAIEEETLDALLHTISSPEFREEVMKFGGYDMSLAGQVIWEGD</sequence>
<dbReference type="NCBIfam" id="TIGR00177">
    <property type="entry name" value="molyb_syn"/>
    <property type="match status" value="1"/>
</dbReference>
<dbReference type="Gene3D" id="3.40.190.10">
    <property type="entry name" value="Periplasmic binding protein-like II"/>
    <property type="match status" value="1"/>
</dbReference>
<evidence type="ECO:0000256" key="6">
    <source>
        <dbReference type="ARBA" id="ARBA00021108"/>
    </source>
</evidence>
<evidence type="ECO:0000256" key="4">
    <source>
        <dbReference type="ARBA" id="ARBA00010763"/>
    </source>
</evidence>
<dbReference type="CDD" id="cd00887">
    <property type="entry name" value="MoeA"/>
    <property type="match status" value="1"/>
</dbReference>
<dbReference type="PANTHER" id="PTHR10192:SF16">
    <property type="entry name" value="MOLYBDOPTERIN MOLYBDENUMTRANSFERASE"/>
    <property type="match status" value="1"/>
</dbReference>
<dbReference type="Gene3D" id="2.170.190.11">
    <property type="entry name" value="Molybdopterin biosynthesis moea protein, domain 3"/>
    <property type="match status" value="1"/>
</dbReference>
<comment type="pathway">
    <text evidence="3 10">Cofactor biosynthesis; molybdopterin biosynthesis.</text>
</comment>
<dbReference type="SUPFAM" id="SSF63882">
    <property type="entry name" value="MoeA N-terminal region -like"/>
    <property type="match status" value="1"/>
</dbReference>
<evidence type="ECO:0000256" key="10">
    <source>
        <dbReference type="RuleBase" id="RU365090"/>
    </source>
</evidence>
<comment type="cofactor">
    <cofactor evidence="10">
        <name>Mg(2+)</name>
        <dbReference type="ChEBI" id="CHEBI:18420"/>
    </cofactor>
</comment>
<evidence type="ECO:0000256" key="2">
    <source>
        <dbReference type="ARBA" id="ARBA00003487"/>
    </source>
</evidence>
<evidence type="ECO:0000256" key="8">
    <source>
        <dbReference type="ARBA" id="ARBA00023150"/>
    </source>
</evidence>
<dbReference type="Gene3D" id="3.40.980.10">
    <property type="entry name" value="MoaB/Mog-like domain"/>
    <property type="match status" value="1"/>
</dbReference>
<dbReference type="Pfam" id="PF03454">
    <property type="entry name" value="MoeA_C"/>
    <property type="match status" value="1"/>
</dbReference>
<evidence type="ECO:0000256" key="3">
    <source>
        <dbReference type="ARBA" id="ARBA00005046"/>
    </source>
</evidence>
<dbReference type="GO" id="GO:0006777">
    <property type="term" value="P:Mo-molybdopterin cofactor biosynthetic process"/>
    <property type="evidence" value="ECO:0007669"/>
    <property type="project" value="UniProtKB-UniRule"/>
</dbReference>
<dbReference type="SUPFAM" id="SSF63867">
    <property type="entry name" value="MoeA C-terminal domain-like"/>
    <property type="match status" value="1"/>
</dbReference>
<evidence type="ECO:0000256" key="9">
    <source>
        <dbReference type="ARBA" id="ARBA00047317"/>
    </source>
</evidence>
<dbReference type="NCBIfam" id="NF011068">
    <property type="entry name" value="PRK14498.1"/>
    <property type="match status" value="1"/>
</dbReference>
<reference evidence="13" key="1">
    <citation type="journal article" date="2010" name="Stand. Genomic Sci.">
        <title>Complete genome sequence of Syntrophothermus lipocalidus type strain (TGB-C1T).</title>
        <authorList>
            <consortium name="US DOE Joint Genome Institute (JGI-PGF)"/>
            <person name="Djao O."/>
            <person name="Zhang X."/>
            <person name="Lucas S."/>
            <person name="Lapidus A."/>
            <person name="Glavina Del Rio T."/>
            <person name="Nolan M."/>
            <person name="Tice H."/>
            <person name="Cheng J."/>
            <person name="Han C."/>
            <person name="Tapia R."/>
            <person name="Goodwin L."/>
            <person name="Pitluck S."/>
            <person name="Liolios K."/>
            <person name="Ivanova N."/>
            <person name="Mavromatis K."/>
            <person name="Mikhailova N."/>
            <person name="Ovchinnikova G."/>
            <person name="Pati A."/>
            <person name="Brambilla E."/>
            <person name="Chen A."/>
            <person name="Palaniappan K."/>
            <person name="Land M."/>
            <person name="Hauser L."/>
            <person name="Chang Y."/>
            <person name="Jeffries C."/>
            <person name="Rohde M."/>
            <person name="Sikorski J."/>
            <person name="Spring S."/>
            <person name="Goker M."/>
            <person name="Detter J."/>
            <person name="Woyke T."/>
            <person name="Bristow J."/>
            <person name="Eisen J."/>
            <person name="Markowitz V."/>
            <person name="Hugenholtz P."/>
            <person name="Kyrpides N."/>
            <person name="Klenk H."/>
        </authorList>
    </citation>
    <scope>NUCLEOTIDE SEQUENCE [LARGE SCALE GENOMIC DNA]</scope>
    <source>
        <strain evidence="13">DSM 12680 / TGB-C1</strain>
    </source>
</reference>